<dbReference type="GO" id="GO:0016757">
    <property type="term" value="F:glycosyltransferase activity"/>
    <property type="evidence" value="ECO:0007669"/>
    <property type="project" value="UniProtKB-KW"/>
</dbReference>
<dbReference type="Pfam" id="PF13439">
    <property type="entry name" value="Glyco_transf_4"/>
    <property type="match status" value="1"/>
</dbReference>
<dbReference type="GO" id="GO:1901137">
    <property type="term" value="P:carbohydrate derivative biosynthetic process"/>
    <property type="evidence" value="ECO:0007669"/>
    <property type="project" value="UniProtKB-ARBA"/>
</dbReference>
<keyword evidence="2 5" id="KW-0808">Transferase</keyword>
<dbReference type="CDD" id="cd03814">
    <property type="entry name" value="GT4-like"/>
    <property type="match status" value="1"/>
</dbReference>
<evidence type="ECO:0000259" key="4">
    <source>
        <dbReference type="Pfam" id="PF13439"/>
    </source>
</evidence>
<proteinExistence type="predicted"/>
<feature type="domain" description="Glycosyltransferase subfamily 4-like N-terminal" evidence="4">
    <location>
        <begin position="15"/>
        <end position="177"/>
    </location>
</feature>
<evidence type="ECO:0000259" key="3">
    <source>
        <dbReference type="Pfam" id="PF00534"/>
    </source>
</evidence>
<evidence type="ECO:0000256" key="2">
    <source>
        <dbReference type="ARBA" id="ARBA00022679"/>
    </source>
</evidence>
<organism evidence="5 6">
    <name type="scientific">Corynebacterium incognita</name>
    <dbReference type="NCBI Taxonomy" id="2754725"/>
    <lineage>
        <taxon>Bacteria</taxon>
        <taxon>Bacillati</taxon>
        <taxon>Actinomycetota</taxon>
        <taxon>Actinomycetes</taxon>
        <taxon>Mycobacteriales</taxon>
        <taxon>Corynebacteriaceae</taxon>
        <taxon>Corynebacterium</taxon>
    </lineage>
</organism>
<dbReference type="EMBL" id="CP059404">
    <property type="protein sequence ID" value="QNE89231.1"/>
    <property type="molecule type" value="Genomic_DNA"/>
</dbReference>
<protein>
    <submittedName>
        <fullName evidence="5">Glycosyltransferase family 1 protein</fullName>
    </submittedName>
</protein>
<dbReference type="PANTHER" id="PTHR45947:SF3">
    <property type="entry name" value="SULFOQUINOVOSYL TRANSFERASE SQD2"/>
    <property type="match status" value="1"/>
</dbReference>
<evidence type="ECO:0000256" key="1">
    <source>
        <dbReference type="ARBA" id="ARBA00022676"/>
    </source>
</evidence>
<evidence type="ECO:0000313" key="5">
    <source>
        <dbReference type="EMBL" id="QNE89231.1"/>
    </source>
</evidence>
<dbReference type="AlphaFoldDB" id="A0A7G7CNR5"/>
<keyword evidence="1" id="KW-0328">Glycosyltransferase</keyword>
<dbReference type="RefSeq" id="WP_185175608.1">
    <property type="nucleotide sequence ID" value="NZ_CP059404.1"/>
</dbReference>
<sequence>MRIALFTETFLPKIDGIVTRLTRTLEQLDALGHDVLIFAPGNPPAKFGRFDVVPVPAISFFAYPEVKYGIPKPQDFQTLRDLDPDVIHAVNPVWTAGCGVLAAKALRLPLVASFHTNVPEYTEELGIAWLKKPAATAINFLHNQAHINLCTSGPMVDKARGLGMKHVELWPKAVDTDTYHPDKATAAMREKLTNGNPQSPVVAYIGRISKEKHLHELSPIMAQVRERVPGARLAMVGSGPNVEQLQQDFNPEYCTFTGYLSGDELSAAFASADVFVFPSRTETLGLVALESMASEVPVIGARAGGIPFVLDEGETGFLIDPAPHDATPEQVAAENTQWADRIVELLSDDALRQRMGRAGREEALRHSWLEATRSVVDVYERAIARRDNARPRHDA</sequence>
<dbReference type="KEGG" id="cik:H0194_09265"/>
<keyword evidence="6" id="KW-1185">Reference proteome</keyword>
<dbReference type="Proteomes" id="UP000515743">
    <property type="component" value="Chromosome"/>
</dbReference>
<name>A0A7G7CNR5_9CORY</name>
<reference evidence="5 6" key="1">
    <citation type="submission" date="2020-07" db="EMBL/GenBank/DDBJ databases">
        <title>Complete genome and description of Corynebacterium incognita strain Marseille-Q3630 sp. nov.</title>
        <authorList>
            <person name="Boxberger M."/>
        </authorList>
    </citation>
    <scope>NUCLEOTIDE SEQUENCE [LARGE SCALE GENOMIC DNA]</scope>
    <source>
        <strain evidence="5 6">Marseille-Q3630</strain>
    </source>
</reference>
<dbReference type="SUPFAM" id="SSF53756">
    <property type="entry name" value="UDP-Glycosyltransferase/glycogen phosphorylase"/>
    <property type="match status" value="1"/>
</dbReference>
<dbReference type="Pfam" id="PF00534">
    <property type="entry name" value="Glycos_transf_1"/>
    <property type="match status" value="1"/>
</dbReference>
<dbReference type="InterPro" id="IPR050194">
    <property type="entry name" value="Glycosyltransferase_grp1"/>
</dbReference>
<evidence type="ECO:0000313" key="6">
    <source>
        <dbReference type="Proteomes" id="UP000515743"/>
    </source>
</evidence>
<dbReference type="InterPro" id="IPR028098">
    <property type="entry name" value="Glyco_trans_4-like_N"/>
</dbReference>
<dbReference type="PANTHER" id="PTHR45947">
    <property type="entry name" value="SULFOQUINOVOSYL TRANSFERASE SQD2"/>
    <property type="match status" value="1"/>
</dbReference>
<dbReference type="InterPro" id="IPR001296">
    <property type="entry name" value="Glyco_trans_1"/>
</dbReference>
<accession>A0A7G7CNR5</accession>
<gene>
    <name evidence="5" type="ORF">H0194_09265</name>
</gene>
<feature type="domain" description="Glycosyl transferase family 1" evidence="3">
    <location>
        <begin position="196"/>
        <end position="361"/>
    </location>
</feature>
<dbReference type="GO" id="GO:1903509">
    <property type="term" value="P:liposaccharide metabolic process"/>
    <property type="evidence" value="ECO:0007669"/>
    <property type="project" value="UniProtKB-ARBA"/>
</dbReference>
<dbReference type="Gene3D" id="3.40.50.2000">
    <property type="entry name" value="Glycogen Phosphorylase B"/>
    <property type="match status" value="2"/>
</dbReference>